<dbReference type="WBParaSite" id="HPBE_0001188401-mRNA-1">
    <property type="protein sequence ID" value="HPBE_0001188401-mRNA-1"/>
    <property type="gene ID" value="HPBE_0001188401"/>
</dbReference>
<evidence type="ECO:0000313" key="3">
    <source>
        <dbReference type="Proteomes" id="UP000050761"/>
    </source>
</evidence>
<feature type="region of interest" description="Disordered" evidence="1">
    <location>
        <begin position="131"/>
        <end position="241"/>
    </location>
</feature>
<dbReference type="OrthoDB" id="5870046at2759"/>
<dbReference type="AlphaFoldDB" id="A0A3P7ZIN0"/>
<keyword evidence="3" id="KW-1185">Reference proteome</keyword>
<reference evidence="4" key="2">
    <citation type="submission" date="2019-09" db="UniProtKB">
        <authorList>
            <consortium name="WormBaseParasite"/>
        </authorList>
    </citation>
    <scope>IDENTIFICATION</scope>
</reference>
<proteinExistence type="predicted"/>
<reference evidence="2 3" key="1">
    <citation type="submission" date="2018-11" db="EMBL/GenBank/DDBJ databases">
        <authorList>
            <consortium name="Pathogen Informatics"/>
        </authorList>
    </citation>
    <scope>NUCLEOTIDE SEQUENCE [LARGE SCALE GENOMIC DNA]</scope>
</reference>
<evidence type="ECO:0000256" key="1">
    <source>
        <dbReference type="SAM" id="MobiDB-lite"/>
    </source>
</evidence>
<gene>
    <name evidence="2" type="ORF">HPBE_LOCUS11885</name>
</gene>
<dbReference type="Proteomes" id="UP000050761">
    <property type="component" value="Unassembled WGS sequence"/>
</dbReference>
<feature type="compositionally biased region" description="Pro residues" evidence="1">
    <location>
        <begin position="145"/>
        <end position="167"/>
    </location>
</feature>
<accession>A0A3P7ZIN0</accession>
<dbReference type="EMBL" id="UZAH01027267">
    <property type="protein sequence ID" value="VDO90179.1"/>
    <property type="molecule type" value="Genomic_DNA"/>
</dbReference>
<protein>
    <submittedName>
        <fullName evidence="4">WW domain-containing protein</fullName>
    </submittedName>
</protein>
<evidence type="ECO:0000313" key="2">
    <source>
        <dbReference type="EMBL" id="VDO90179.1"/>
    </source>
</evidence>
<organism evidence="2">
    <name type="scientific">Heligmosomoides polygyrus</name>
    <name type="common">Parasitic roundworm</name>
    <dbReference type="NCBI Taxonomy" id="6339"/>
    <lineage>
        <taxon>Eukaryota</taxon>
        <taxon>Metazoa</taxon>
        <taxon>Ecdysozoa</taxon>
        <taxon>Nematoda</taxon>
        <taxon>Chromadorea</taxon>
        <taxon>Rhabditida</taxon>
        <taxon>Rhabditina</taxon>
        <taxon>Rhabditomorpha</taxon>
        <taxon>Strongyloidea</taxon>
        <taxon>Heligmosomidae</taxon>
        <taxon>Heligmosomoides</taxon>
    </lineage>
</organism>
<sequence length="241" mass="26203">MTRRSANPIQDDTSEQLVDYGQRADLAIVANVMHVSLLVQQDGLADLPLRWNHALRQELRPRLVDYWMLDTRTFQWLQIPSQMPAPLIEPRLTACNSGNIYLWGDFDQPLPGMPPGGTHLRILKVSGMDKVGHPPSYNQTVTQPPAYPSMQPSPYPNPGVAAPPYPSYNPAQSNPGYGMQPPPQNPQYGGGGYGEGTAAPQYGGGGYGEGTAASGFQQVPAGPNQTAYYPPQKSKKDCSIQ</sequence>
<name>A0A3P7ZIN0_HELPZ</name>
<evidence type="ECO:0000313" key="4">
    <source>
        <dbReference type="WBParaSite" id="HPBE_0001188401-mRNA-1"/>
    </source>
</evidence>